<dbReference type="SUPFAM" id="SSF53474">
    <property type="entry name" value="alpha/beta-Hydrolases"/>
    <property type="match status" value="1"/>
</dbReference>
<feature type="region of interest" description="Disordered" evidence="1">
    <location>
        <begin position="14"/>
        <end position="42"/>
    </location>
</feature>
<keyword evidence="3" id="KW-1185">Reference proteome</keyword>
<proteinExistence type="predicted"/>
<feature type="compositionally biased region" description="Polar residues" evidence="1">
    <location>
        <begin position="743"/>
        <end position="757"/>
    </location>
</feature>
<dbReference type="PANTHER" id="PTHR48187:SF2">
    <property type="entry name" value="LD21810P"/>
    <property type="match status" value="1"/>
</dbReference>
<organism evidence="2 3">
    <name type="scientific">Zostera marina</name>
    <name type="common">Eelgrass</name>
    <dbReference type="NCBI Taxonomy" id="29655"/>
    <lineage>
        <taxon>Eukaryota</taxon>
        <taxon>Viridiplantae</taxon>
        <taxon>Streptophyta</taxon>
        <taxon>Embryophyta</taxon>
        <taxon>Tracheophyta</taxon>
        <taxon>Spermatophyta</taxon>
        <taxon>Magnoliopsida</taxon>
        <taxon>Liliopsida</taxon>
        <taxon>Zosteraceae</taxon>
        <taxon>Zostera</taxon>
    </lineage>
</organism>
<dbReference type="EMBL" id="LFYR01002027">
    <property type="protein sequence ID" value="KMZ57754.1"/>
    <property type="molecule type" value="Genomic_DNA"/>
</dbReference>
<dbReference type="OrthoDB" id="5086500at2759"/>
<name>A0A0K9NLV6_ZOSMR</name>
<dbReference type="OMA" id="IWCKWLE"/>
<dbReference type="InterPro" id="IPR016024">
    <property type="entry name" value="ARM-type_fold"/>
</dbReference>
<feature type="region of interest" description="Disordered" evidence="1">
    <location>
        <begin position="734"/>
        <end position="759"/>
    </location>
</feature>
<dbReference type="InterPro" id="IPR029058">
    <property type="entry name" value="AB_hydrolase_fold"/>
</dbReference>
<comment type="caution">
    <text evidence="2">The sequence shown here is derived from an EMBL/GenBank/DDBJ whole genome shotgun (WGS) entry which is preliminary data.</text>
</comment>
<reference evidence="3" key="1">
    <citation type="journal article" date="2016" name="Nature">
        <title>The genome of the seagrass Zostera marina reveals angiosperm adaptation to the sea.</title>
        <authorList>
            <person name="Olsen J.L."/>
            <person name="Rouze P."/>
            <person name="Verhelst B."/>
            <person name="Lin Y.-C."/>
            <person name="Bayer T."/>
            <person name="Collen J."/>
            <person name="Dattolo E."/>
            <person name="De Paoli E."/>
            <person name="Dittami S."/>
            <person name="Maumus F."/>
            <person name="Michel G."/>
            <person name="Kersting A."/>
            <person name="Lauritano C."/>
            <person name="Lohaus R."/>
            <person name="Toepel M."/>
            <person name="Tonon T."/>
            <person name="Vanneste K."/>
            <person name="Amirebrahimi M."/>
            <person name="Brakel J."/>
            <person name="Bostroem C."/>
            <person name="Chovatia M."/>
            <person name="Grimwood J."/>
            <person name="Jenkins J.W."/>
            <person name="Jueterbock A."/>
            <person name="Mraz A."/>
            <person name="Stam W.T."/>
            <person name="Tice H."/>
            <person name="Bornberg-Bauer E."/>
            <person name="Green P.J."/>
            <person name="Pearson G.A."/>
            <person name="Procaccini G."/>
            <person name="Duarte C.M."/>
            <person name="Schmutz J."/>
            <person name="Reusch T.B.H."/>
            <person name="Van de Peer Y."/>
        </authorList>
    </citation>
    <scope>NUCLEOTIDE SEQUENCE [LARGE SCALE GENOMIC DNA]</scope>
    <source>
        <strain evidence="3">cv. Finnish</strain>
    </source>
</reference>
<dbReference type="AlphaFoldDB" id="A0A0K9NLV6"/>
<feature type="region of interest" description="Disordered" evidence="1">
    <location>
        <begin position="871"/>
        <end position="899"/>
    </location>
</feature>
<dbReference type="Proteomes" id="UP000036987">
    <property type="component" value="Unassembled WGS sequence"/>
</dbReference>
<dbReference type="STRING" id="29655.A0A0K9NLV6"/>
<dbReference type="Gene3D" id="3.40.50.1820">
    <property type="entry name" value="alpha/beta hydrolase"/>
    <property type="match status" value="1"/>
</dbReference>
<evidence type="ECO:0000256" key="1">
    <source>
        <dbReference type="SAM" id="MobiDB-lite"/>
    </source>
</evidence>
<gene>
    <name evidence="2" type="ORF">ZOSMA_82G00700</name>
</gene>
<accession>A0A0K9NLV6</accession>
<evidence type="ECO:0000313" key="2">
    <source>
        <dbReference type="EMBL" id="KMZ57754.1"/>
    </source>
</evidence>
<evidence type="ECO:0000313" key="3">
    <source>
        <dbReference type="Proteomes" id="UP000036987"/>
    </source>
</evidence>
<sequence>MIRRRLLLIPHRTPAKFSTSSSSKPSTTSHSQFPPSSIITPSFSQPVRKRNIPTFLLLSAGTLLSACVVYTVTEDGGVSTGFRQNAERTMDSFKRVTGSMKQTGAAAAVLWKSLASVLSSANHEVKRGFEIRVAALVADIVAANEGRRRAIVEAGNGAVVDWLLDTLGKKSAVEGVATQAETARALAFLIGDVDVREKVLGRPGAVPNLLRFIFSFQPKKALKHKRGPLDGIDISKGRSMLVAAIMDVVTSNCDDVDKASFHPSLPPNADIRDIAAAIEVIEEGGMHFDEERENDDGEDGDIGLKGIGIKVIGGTTILGFSREENLLRNKYLKDDCLIEIRKNIPRDVSWQKGYAGSSKLHHFTSFSAPGLWDDLQREHIAVPFAAWALSNWALASEINRSHIHELDSDGYAILTALTASERTVKWHGSMVARVLLEDQNLPLTNYVPDWCFSLLSTVSQSSKNDDMSLAWAALSAFIASIKRCDDAKLTVAEKGLHLMIETAKATEKHTNMQEALARALELLYASEMHLPLEESQKWAGILLRWIFNQFSTNSTRSSAIQIISSILEDHGPASLPLSQGWLTILLNEILERRKLKGAPEKTNEVQNQIHQSNALMATQTVNLLATAVVNLARNQVPYELDSVAKSPLMDFLSLEPFSVINKNISKDKLHKFDAADSAISTLKGIKALSDLCIEDSSCQAKIVDLGVLFLLRRLLLADDYEKLAANETYDASRVLDPQEKKSTSNGSANDTNDSSSVRIPPTAHIRRHAARLLMILSSLPMVAKVIVADQTLCAWLEDCSSGTIPCSNDLKVRSYAKATLLNAYCTDKMDRNCKDTGSQNNECPRYGDMLFLINPELQHWKCCKSGMDSADDSKPGAENDSISPHSNMHTTRDDSSSDSIVSSEIIQMSENPPIDVVFVHGLRGGAFKSWRIADDKSSTTSKAGLIENIDQEAGKKGTCWPREWLATDFPEARLFTVKYKTNLSQWTGASLPLQEVSSMMLQKLIDAGIGDRPVVFVTHSMGGLVVKQMLYQAKMQNVDKFVSNTVGIVFYSCPHFGSKLADMPMRMGLVLRPAPSIRELRSGSPRLMELNEFLRKRYNNGVLKILSFSETQVTPIVEGYGGWAFRMEIVPIESAYPGFGDIIVLDATDHINSCKPVSRTDPSYAKTLEFLQKLKANMT</sequence>
<feature type="compositionally biased region" description="Low complexity" evidence="1">
    <location>
        <begin position="18"/>
        <end position="42"/>
    </location>
</feature>
<feature type="compositionally biased region" description="Polar residues" evidence="1">
    <location>
        <begin position="880"/>
        <end position="889"/>
    </location>
</feature>
<dbReference type="PANTHER" id="PTHR48187">
    <property type="entry name" value="LD21810P"/>
    <property type="match status" value="1"/>
</dbReference>
<dbReference type="SUPFAM" id="SSF48371">
    <property type="entry name" value="ARM repeat"/>
    <property type="match status" value="1"/>
</dbReference>
<protein>
    <submittedName>
        <fullName evidence="2">Protein SERAC1</fullName>
    </submittedName>
</protein>